<keyword evidence="2" id="KW-1185">Reference proteome</keyword>
<evidence type="ECO:0000313" key="2">
    <source>
        <dbReference type="Proteomes" id="UP001623348"/>
    </source>
</evidence>
<accession>A0ABC9XW15</accession>
<dbReference type="EMBL" id="BAAFJT010000031">
    <property type="protein sequence ID" value="GAB0201489.1"/>
    <property type="molecule type" value="Genomic_DNA"/>
</dbReference>
<sequence length="118" mass="12843">MKILKSIGPSIDPWGTPVITAQQLLLEDLMEDGVKGFPEVQADNTHCSLLVYQASHFIVEVYQSMVKESAAEEELTPVALARRVEGLKQQQLVSSHLEKLLGPATAINFADPDSAVAK</sequence>
<gene>
    <name evidence="1" type="ORF">GRJ2_002614500</name>
</gene>
<evidence type="ECO:0000313" key="1">
    <source>
        <dbReference type="EMBL" id="GAB0201489.1"/>
    </source>
</evidence>
<proteinExistence type="predicted"/>
<organism evidence="1 2">
    <name type="scientific">Grus japonensis</name>
    <name type="common">Japanese crane</name>
    <name type="synonym">Red-crowned crane</name>
    <dbReference type="NCBI Taxonomy" id="30415"/>
    <lineage>
        <taxon>Eukaryota</taxon>
        <taxon>Metazoa</taxon>
        <taxon>Chordata</taxon>
        <taxon>Craniata</taxon>
        <taxon>Vertebrata</taxon>
        <taxon>Euteleostomi</taxon>
        <taxon>Archelosauria</taxon>
        <taxon>Archosauria</taxon>
        <taxon>Dinosauria</taxon>
        <taxon>Saurischia</taxon>
        <taxon>Theropoda</taxon>
        <taxon>Coelurosauria</taxon>
        <taxon>Aves</taxon>
        <taxon>Neognathae</taxon>
        <taxon>Neoaves</taxon>
        <taxon>Gruiformes</taxon>
        <taxon>Gruidae</taxon>
        <taxon>Grus</taxon>
    </lineage>
</organism>
<reference evidence="1 2" key="1">
    <citation type="submission" date="2024-06" db="EMBL/GenBank/DDBJ databases">
        <title>The draft genome of Grus japonensis, version 3.</title>
        <authorList>
            <person name="Nabeshima K."/>
            <person name="Suzuki S."/>
            <person name="Onuma M."/>
        </authorList>
    </citation>
    <scope>NUCLEOTIDE SEQUENCE [LARGE SCALE GENOMIC DNA]</scope>
    <source>
        <strain evidence="1 2">451A</strain>
    </source>
</reference>
<name>A0ABC9XW15_GRUJA</name>
<protein>
    <submittedName>
        <fullName evidence="1">Dynactin subunit 2-like</fullName>
    </submittedName>
</protein>
<comment type="caution">
    <text evidence="1">The sequence shown here is derived from an EMBL/GenBank/DDBJ whole genome shotgun (WGS) entry which is preliminary data.</text>
</comment>
<dbReference type="AlphaFoldDB" id="A0ABC9XW15"/>
<dbReference type="Proteomes" id="UP001623348">
    <property type="component" value="Unassembled WGS sequence"/>
</dbReference>